<evidence type="ECO:0000256" key="2">
    <source>
        <dbReference type="ARBA" id="ARBA00023043"/>
    </source>
</evidence>
<dbReference type="GO" id="GO:0004860">
    <property type="term" value="F:protein kinase inhibitor activity"/>
    <property type="evidence" value="ECO:0007669"/>
    <property type="project" value="UniProtKB-KW"/>
</dbReference>
<evidence type="ECO:0000256" key="1">
    <source>
        <dbReference type="ARBA" id="ARBA00022737"/>
    </source>
</evidence>
<dbReference type="SMART" id="SM00248">
    <property type="entry name" value="ANK"/>
    <property type="match status" value="2"/>
</dbReference>
<dbReference type="PANTHER" id="PTHR24171:SF11">
    <property type="entry name" value="26S PROTEASOME NON-ATPASE REGULATORY SUBUNIT 10"/>
    <property type="match status" value="1"/>
</dbReference>
<proteinExistence type="predicted"/>
<dbReference type="PROSITE" id="PS50088">
    <property type="entry name" value="ANK_REPEAT"/>
    <property type="match status" value="1"/>
</dbReference>
<keyword evidence="4" id="KW-0649">Protein kinase inhibitor</keyword>
<feature type="repeat" description="ANK" evidence="3">
    <location>
        <begin position="78"/>
        <end position="111"/>
    </location>
</feature>
<dbReference type="SUPFAM" id="SSF48403">
    <property type="entry name" value="Ankyrin repeat"/>
    <property type="match status" value="1"/>
</dbReference>
<dbReference type="InterPro" id="IPR036770">
    <property type="entry name" value="Ankyrin_rpt-contain_sf"/>
</dbReference>
<evidence type="ECO:0000313" key="5">
    <source>
        <dbReference type="Proteomes" id="UP001150062"/>
    </source>
</evidence>
<dbReference type="Gene3D" id="1.25.40.20">
    <property type="entry name" value="Ankyrin repeat-containing domain"/>
    <property type="match status" value="1"/>
</dbReference>
<keyword evidence="5" id="KW-1185">Reference proteome</keyword>
<dbReference type="PROSITE" id="PS50297">
    <property type="entry name" value="ANK_REP_REGION"/>
    <property type="match status" value="1"/>
</dbReference>
<gene>
    <name evidence="4" type="ORF">M0813_12489</name>
</gene>
<dbReference type="InterPro" id="IPR002110">
    <property type="entry name" value="Ankyrin_rpt"/>
</dbReference>
<evidence type="ECO:0000313" key="4">
    <source>
        <dbReference type="EMBL" id="KAJ6254306.1"/>
    </source>
</evidence>
<comment type="caution">
    <text evidence="4">The sequence shown here is derived from an EMBL/GenBank/DDBJ whole genome shotgun (WGS) entry which is preliminary data.</text>
</comment>
<dbReference type="PANTHER" id="PTHR24171">
    <property type="entry name" value="ANKYRIN REPEAT DOMAIN-CONTAINING PROTEIN 39-RELATED"/>
    <property type="match status" value="1"/>
</dbReference>
<reference evidence="4" key="1">
    <citation type="submission" date="2022-08" db="EMBL/GenBank/DDBJ databases">
        <title>Novel sulfate-reducing endosymbionts in the free-living metamonad Anaeramoeba.</title>
        <authorList>
            <person name="Jerlstrom-Hultqvist J."/>
            <person name="Cepicka I."/>
            <person name="Gallot-Lavallee L."/>
            <person name="Salas-Leiva D."/>
            <person name="Curtis B.A."/>
            <person name="Zahonova K."/>
            <person name="Pipaliya S."/>
            <person name="Dacks J."/>
            <person name="Roger A.J."/>
        </authorList>
    </citation>
    <scope>NUCLEOTIDE SEQUENCE</scope>
    <source>
        <strain evidence="4">Schooner1</strain>
    </source>
</reference>
<organism evidence="4 5">
    <name type="scientific">Anaeramoeba flamelloides</name>
    <dbReference type="NCBI Taxonomy" id="1746091"/>
    <lineage>
        <taxon>Eukaryota</taxon>
        <taxon>Metamonada</taxon>
        <taxon>Anaeramoebidae</taxon>
        <taxon>Anaeramoeba</taxon>
    </lineage>
</organism>
<accession>A0ABQ8ZBZ9</accession>
<dbReference type="Pfam" id="PF12796">
    <property type="entry name" value="Ank_2"/>
    <property type="match status" value="1"/>
</dbReference>
<keyword evidence="2 3" id="KW-0040">ANK repeat</keyword>
<keyword evidence="1" id="KW-0677">Repeat</keyword>
<protein>
    <submittedName>
        <fullName evidence="4">Cyclin-dependent kinase inhibitor 2c</fullName>
    </submittedName>
</protein>
<name>A0ABQ8ZBZ9_9EUKA</name>
<dbReference type="EMBL" id="JAOAOG010000023">
    <property type="protein sequence ID" value="KAJ6254306.1"/>
    <property type="molecule type" value="Genomic_DNA"/>
</dbReference>
<dbReference type="Proteomes" id="UP001150062">
    <property type="component" value="Unassembled WGS sequence"/>
</dbReference>
<sequence>MNILSDFPPLFTIKKLCKEQKNSEILELIDKHQESFKELKTQNGGQTPLHYCCSWFSDCEILKKFLSLNIEIDVQDDNGNTPLHQAIISSSSVEFIQLLLDYGASIFIKNKFNKTAKDLLLENKNLSSLKILEKTLNKTQKENEINNSEKD</sequence>
<evidence type="ECO:0000256" key="3">
    <source>
        <dbReference type="PROSITE-ProRule" id="PRU00023"/>
    </source>
</evidence>